<keyword evidence="4" id="KW-1185">Reference proteome</keyword>
<dbReference type="Pfam" id="PF00931">
    <property type="entry name" value="NB-ARC"/>
    <property type="match status" value="1"/>
</dbReference>
<evidence type="ECO:0000256" key="1">
    <source>
        <dbReference type="SAM" id="MobiDB-lite"/>
    </source>
</evidence>
<organism evidence="3 4">
    <name type="scientific">Cercophora newfieldiana</name>
    <dbReference type="NCBI Taxonomy" id="92897"/>
    <lineage>
        <taxon>Eukaryota</taxon>
        <taxon>Fungi</taxon>
        <taxon>Dikarya</taxon>
        <taxon>Ascomycota</taxon>
        <taxon>Pezizomycotina</taxon>
        <taxon>Sordariomycetes</taxon>
        <taxon>Sordariomycetidae</taxon>
        <taxon>Sordariales</taxon>
        <taxon>Lasiosphaeriaceae</taxon>
        <taxon>Cercophora</taxon>
    </lineage>
</organism>
<dbReference type="InterPro" id="IPR027417">
    <property type="entry name" value="P-loop_NTPase"/>
</dbReference>
<dbReference type="Proteomes" id="UP001174936">
    <property type="component" value="Unassembled WGS sequence"/>
</dbReference>
<dbReference type="GO" id="GO:0043531">
    <property type="term" value="F:ADP binding"/>
    <property type="evidence" value="ECO:0007669"/>
    <property type="project" value="InterPro"/>
</dbReference>
<feature type="domain" description="NB-ARC" evidence="2">
    <location>
        <begin position="102"/>
        <end position="260"/>
    </location>
</feature>
<dbReference type="GO" id="GO:0016787">
    <property type="term" value="F:hydrolase activity"/>
    <property type="evidence" value="ECO:0007669"/>
    <property type="project" value="UniProtKB-KW"/>
</dbReference>
<reference evidence="3" key="1">
    <citation type="submission" date="2023-06" db="EMBL/GenBank/DDBJ databases">
        <title>Genome-scale phylogeny and comparative genomics of the fungal order Sordariales.</title>
        <authorList>
            <consortium name="Lawrence Berkeley National Laboratory"/>
            <person name="Hensen N."/>
            <person name="Bonometti L."/>
            <person name="Westerberg I."/>
            <person name="Brannstrom I.O."/>
            <person name="Guillou S."/>
            <person name="Cros-Aarteil S."/>
            <person name="Calhoun S."/>
            <person name="Haridas S."/>
            <person name="Kuo A."/>
            <person name="Mondo S."/>
            <person name="Pangilinan J."/>
            <person name="Riley R."/>
            <person name="Labutti K."/>
            <person name="Andreopoulos B."/>
            <person name="Lipzen A."/>
            <person name="Chen C."/>
            <person name="Yanf M."/>
            <person name="Daum C."/>
            <person name="Ng V."/>
            <person name="Clum A."/>
            <person name="Steindorff A."/>
            <person name="Ohm R."/>
            <person name="Martin F."/>
            <person name="Silar P."/>
            <person name="Natvig D."/>
            <person name="Lalanne C."/>
            <person name="Gautier V."/>
            <person name="Ament-Velasquez S.L."/>
            <person name="Kruys A."/>
            <person name="Hutchinson M.I."/>
            <person name="Powell A.J."/>
            <person name="Barry K."/>
            <person name="Miller A.N."/>
            <person name="Grigoriev I.V."/>
            <person name="Debuchy R."/>
            <person name="Gladieux P."/>
            <person name="Thoren M.H."/>
            <person name="Johannesson H."/>
        </authorList>
    </citation>
    <scope>NUCLEOTIDE SEQUENCE</scope>
    <source>
        <strain evidence="3">SMH2532-1</strain>
    </source>
</reference>
<dbReference type="AlphaFoldDB" id="A0AA40CLZ1"/>
<protein>
    <submittedName>
        <fullName evidence="3">P-loop containing nucleoside triphosphate hydrolase protein</fullName>
    </submittedName>
</protein>
<evidence type="ECO:0000313" key="3">
    <source>
        <dbReference type="EMBL" id="KAK0641869.1"/>
    </source>
</evidence>
<feature type="region of interest" description="Disordered" evidence="1">
    <location>
        <begin position="1"/>
        <end position="50"/>
    </location>
</feature>
<feature type="region of interest" description="Disordered" evidence="1">
    <location>
        <begin position="261"/>
        <end position="284"/>
    </location>
</feature>
<dbReference type="EMBL" id="JAULSV010000006">
    <property type="protein sequence ID" value="KAK0641869.1"/>
    <property type="molecule type" value="Genomic_DNA"/>
</dbReference>
<name>A0AA40CLZ1_9PEZI</name>
<accession>A0AA40CLZ1</accession>
<proteinExistence type="predicted"/>
<feature type="compositionally biased region" description="Low complexity" evidence="1">
    <location>
        <begin position="267"/>
        <end position="284"/>
    </location>
</feature>
<keyword evidence="3" id="KW-0378">Hydrolase</keyword>
<evidence type="ECO:0000313" key="4">
    <source>
        <dbReference type="Proteomes" id="UP001174936"/>
    </source>
</evidence>
<sequence>MAEDGYPPVPPLYLSRTQSTPDSTLWSQPTTTFLSQSERRPRRVPSESQLKLPKEPRALLHWMVPFTRNKDFVERAWFTNALHSSIDWLRRQPPSPQPDNVRRVTAIQGIGGVGKTQLALEYAYQQVRLGYSVFWVPAFDAASFEKAFRKIGRRLGVDGIENEGADVKKLVKAALEDTLTRHWLLIIDGADDVDLLFGDGGISLSECIPQQSRGTTLVTTRDAEVSQMLVGTEPHGYPSHHIEMGAMRRSESLKLLAKHIHHAGHPSTTSGNASATSGDASTAAGNSATTREMLDFLNYLPLAIRQACAYMTETQTSITQYVARIKAFQASSQMGPFDLLTHSFEAEGRYPWDRNAIAETWLITFDYIARRNTVAANYLRRAGSLPHSRNRKFVLMDFSNLGVNVRDNV</sequence>
<dbReference type="Gene3D" id="3.40.50.300">
    <property type="entry name" value="P-loop containing nucleotide triphosphate hydrolases"/>
    <property type="match status" value="1"/>
</dbReference>
<evidence type="ECO:0000259" key="2">
    <source>
        <dbReference type="Pfam" id="PF00931"/>
    </source>
</evidence>
<gene>
    <name evidence="3" type="ORF">B0T16DRAFT_461893</name>
</gene>
<comment type="caution">
    <text evidence="3">The sequence shown here is derived from an EMBL/GenBank/DDBJ whole genome shotgun (WGS) entry which is preliminary data.</text>
</comment>
<dbReference type="InterPro" id="IPR053137">
    <property type="entry name" value="NLR-like"/>
</dbReference>
<dbReference type="PANTHER" id="PTHR46082:SF6">
    <property type="entry name" value="AAA+ ATPASE DOMAIN-CONTAINING PROTEIN-RELATED"/>
    <property type="match status" value="1"/>
</dbReference>
<feature type="compositionally biased region" description="Polar residues" evidence="1">
    <location>
        <begin position="15"/>
        <end position="34"/>
    </location>
</feature>
<dbReference type="InterPro" id="IPR002182">
    <property type="entry name" value="NB-ARC"/>
</dbReference>
<dbReference type="SUPFAM" id="SSF52540">
    <property type="entry name" value="P-loop containing nucleoside triphosphate hydrolases"/>
    <property type="match status" value="1"/>
</dbReference>
<dbReference type="PANTHER" id="PTHR46082">
    <property type="entry name" value="ATP/GTP-BINDING PROTEIN-RELATED"/>
    <property type="match status" value="1"/>
</dbReference>